<reference evidence="6 7" key="1">
    <citation type="submission" date="2020-10" db="EMBL/GenBank/DDBJ databases">
        <title>Sequencing the genomes of 1000 actinobacteria strains.</title>
        <authorList>
            <person name="Klenk H.-P."/>
        </authorList>
    </citation>
    <scope>NUCLEOTIDE SEQUENCE [LARGE SCALE GENOMIC DNA]</scope>
    <source>
        <strain evidence="6 7">DSM 41803</strain>
    </source>
</reference>
<dbReference type="EMBL" id="JADBGF010000001">
    <property type="protein sequence ID" value="MBE1596624.1"/>
    <property type="molecule type" value="Genomic_DNA"/>
</dbReference>
<dbReference type="PANTHER" id="PTHR33841:SF1">
    <property type="entry name" value="DNA METHYLTRANSFERASE A"/>
    <property type="match status" value="1"/>
</dbReference>
<comment type="catalytic activity">
    <reaction evidence="4">
        <text>a 2'-deoxyadenosine in DNA + S-adenosyl-L-methionine = an N(6)-methyl-2'-deoxyadenosine in DNA + S-adenosyl-L-homocysteine + H(+)</text>
        <dbReference type="Rhea" id="RHEA:15197"/>
        <dbReference type="Rhea" id="RHEA-COMP:12418"/>
        <dbReference type="Rhea" id="RHEA-COMP:12419"/>
        <dbReference type="ChEBI" id="CHEBI:15378"/>
        <dbReference type="ChEBI" id="CHEBI:57856"/>
        <dbReference type="ChEBI" id="CHEBI:59789"/>
        <dbReference type="ChEBI" id="CHEBI:90615"/>
        <dbReference type="ChEBI" id="CHEBI:90616"/>
        <dbReference type="EC" id="2.1.1.72"/>
    </reaction>
</comment>
<dbReference type="Proteomes" id="UP000629287">
    <property type="component" value="Unassembled WGS sequence"/>
</dbReference>
<dbReference type="RefSeq" id="WP_046913965.1">
    <property type="nucleotide sequence ID" value="NZ_JADBGF010000001.1"/>
</dbReference>
<accession>A0A8I0P5L7</accession>
<evidence type="ECO:0000256" key="4">
    <source>
        <dbReference type="ARBA" id="ARBA00047942"/>
    </source>
</evidence>
<evidence type="ECO:0000256" key="2">
    <source>
        <dbReference type="ARBA" id="ARBA00022603"/>
    </source>
</evidence>
<dbReference type="GO" id="GO:0009007">
    <property type="term" value="F:site-specific DNA-methyltransferase (adenine-specific) activity"/>
    <property type="evidence" value="ECO:0007669"/>
    <property type="project" value="UniProtKB-EC"/>
</dbReference>
<dbReference type="SUPFAM" id="SSF53335">
    <property type="entry name" value="S-adenosyl-L-methionine-dependent methyltransferases"/>
    <property type="match status" value="1"/>
</dbReference>
<dbReference type="GeneID" id="86827344"/>
<organism evidence="6 7">
    <name type="scientific">Streptomyces stelliscabiei</name>
    <dbReference type="NCBI Taxonomy" id="146820"/>
    <lineage>
        <taxon>Bacteria</taxon>
        <taxon>Bacillati</taxon>
        <taxon>Actinomycetota</taxon>
        <taxon>Actinomycetes</taxon>
        <taxon>Kitasatosporales</taxon>
        <taxon>Streptomycetaceae</taxon>
        <taxon>Streptomyces</taxon>
    </lineage>
</organism>
<feature type="compositionally biased region" description="Low complexity" evidence="5">
    <location>
        <begin position="1767"/>
        <end position="1782"/>
    </location>
</feature>
<evidence type="ECO:0000313" key="7">
    <source>
        <dbReference type="Proteomes" id="UP000629287"/>
    </source>
</evidence>
<dbReference type="PANTHER" id="PTHR33841">
    <property type="entry name" value="DNA METHYLTRANSFERASE YEEA-RELATED"/>
    <property type="match status" value="1"/>
</dbReference>
<name>A0A8I0P5L7_9ACTN</name>
<dbReference type="InterPro" id="IPR050953">
    <property type="entry name" value="N4_N6_ade-DNA_methylase"/>
</dbReference>
<dbReference type="OrthoDB" id="4280289at2"/>
<keyword evidence="2" id="KW-0489">Methyltransferase</keyword>
<dbReference type="InterPro" id="IPR029063">
    <property type="entry name" value="SAM-dependent_MTases_sf"/>
</dbReference>
<evidence type="ECO:0000256" key="3">
    <source>
        <dbReference type="ARBA" id="ARBA00022679"/>
    </source>
</evidence>
<comment type="caution">
    <text evidence="6">The sequence shown here is derived from an EMBL/GenBank/DDBJ whole genome shotgun (WGS) entry which is preliminary data.</text>
</comment>
<protein>
    <recommendedName>
        <fullName evidence="1">site-specific DNA-methyltransferase (adenine-specific)</fullName>
        <ecNumber evidence="1">2.1.1.72</ecNumber>
    </recommendedName>
</protein>
<keyword evidence="7" id="KW-1185">Reference proteome</keyword>
<proteinExistence type="predicted"/>
<dbReference type="GO" id="GO:0032259">
    <property type="term" value="P:methylation"/>
    <property type="evidence" value="ECO:0007669"/>
    <property type="project" value="UniProtKB-KW"/>
</dbReference>
<feature type="region of interest" description="Disordered" evidence="5">
    <location>
        <begin position="1759"/>
        <end position="1784"/>
    </location>
</feature>
<evidence type="ECO:0000313" key="6">
    <source>
        <dbReference type="EMBL" id="MBE1596624.1"/>
    </source>
</evidence>
<sequence>MSYTYDSFANRGEYLSAHYFSEELENTLKKSKAGDEGLFTLWTSRETDPHDPQPTPRELLPRLRGEYLATVRPFLASRAQQEELGSTYDDPTGEWAEHLTTWHTAVLKALGYGGDRPEPITVHNAGKEYELQVAWHGDGILAVDCGWTAKLDDALDPDEAGQLLHPLKTADGLLEVGEKLAGWLFQSELHEPGGDAPRFILLLCGGVLILADRGAWAEGRYLAASLDAALARNDTAKAGELALLAVLFSHDMLAPRPDGKGRRLDDLLKASRDNAVGVNSELRKGLQHSVEIIANEVLARLREAEVEPREIEDLKKGPFAKQLTRESLRYLYRILFLLYAEARPELGILPADDSTYQTGYSIARLRELVARERKLVDEDSRIGLHLYSSLDVLFNKVNYGHRPHGTEADDHKPVDERSEGRGLRFEALRSELFDPKAINLIGRRLLHPHWDEDGDEQPRWLDLRLRNEALHQVLRLLTMKEAGQKGRQGGFISYRNLGINQLGAVYEGLMSYTGIIADEELAEVAKPGAKKGDKQYGDPEKGSWLIPADRLRAYPENTHVVYSSQDAEQYGLRGPKKYPEGTFVYRLAGRDRETSASYYTPESLTKVTVELALKHRITDQTRASELLRYTICEPALGSGAFLNEAINQVAEEYLKRRQAELGVSLDTSKTLDAKQKVKAYIALHNAYGIDLNATGVELAEVSLWLNTMHPGMRAPWFGLHLRRGNSLIGARRWVYEAERIKKERTIGTQTPTKLPFRDKGSGVEQPLPDGAVHQFLLPTPGWGAVAGASGDAKKLAEQLAGPQVEQLKAWKNSIKAKPRTTGGKNSQLARLQAAARRVEFLWQLVAKRMELSEREIARTIDVWGTGREEDAEEYAFLRRDKESAGDNDLPLTKEQVFKDLFEAEGSPYWRLKQIMDAWCALWFWPLDKVGLLDGTDAEYETAPIVSMDALLSAGVVGEVGTSQEEPEPVPRFVENGLLFALEGDQLSFGDDSGDGDLVEKREITKTRVTEAGAKKRGGPTRRRDIVPLAALDDWLDFLESMLGTKDVKQGTIVSSVESLEKLKQLEDLIQTQPEMDMDDARKAVESRYPWMRAVRDIAKEQGFLHWELDFAGVFASEAGGFDLQVGNPPWVRPRWNESLVLAEREPWFELEERVSTSVKAERRDDLLKAPAAATYVLGEITDNAGQVAFYGAPQVYPLLGGTQPDLYRAFMCQVWDHASVRGTTGFLHSDTHFTGDKEGALRGAAYRRLRIHGDFVNAGQRFFPLPVGHSTHFGVNVYGHPQEINFDHLSWLVSADALRLSANHDGSGEAPGIRYQNGEFDERPHRTRVVRVNRELLTVWQRLFGDTGPVEEARLLFPVSTAEASAIEALANYPLRLSAFKPQITPGYHESGAKKDRLIDYNRPDPKTGEPYEPDRWRHVILKGTQISVATPVFKRHDANSNAPFGADLVSLPSDFVPDTEYVRVPGRAQEYLKAQDRWIDHHALERLRVSDKAVARARAQVAEAMGNAPQDADPKSVDALLVGRARRRYTAFYRVAWREMIAPNTERSLYPAVVPPGTAHTNVVRSAALRNNHLSVLTSGLWSSVPIDYLLRITGTGHLDVGRAGALPAPAPAHPLAPALLLRTLRLNCLTSAYADLWQDLYDPTWSAYEPWAINWPGMNTELHSVTPTWQRDTPLRTEYARRAALVEIDALVAVWLGMDADALIAAYKGRFPVLQKYEAASWFDAEGWKLASNARTIGQRQTKETWTQFEAYREAVGEPSPEGVLPADPDATLPDATPPDGYTAPFYKANREREMRRAHAYFKQRLDEAVAKGLWDLEKMEVPTP</sequence>
<evidence type="ECO:0000256" key="5">
    <source>
        <dbReference type="SAM" id="MobiDB-lite"/>
    </source>
</evidence>
<keyword evidence="3" id="KW-0808">Transferase</keyword>
<dbReference type="EC" id="2.1.1.72" evidence="1"/>
<evidence type="ECO:0000256" key="1">
    <source>
        <dbReference type="ARBA" id="ARBA00011900"/>
    </source>
</evidence>
<gene>
    <name evidence="6" type="ORF">H4687_002753</name>
</gene>
<dbReference type="Gene3D" id="3.40.50.150">
    <property type="entry name" value="Vaccinia Virus protein VP39"/>
    <property type="match status" value="2"/>
</dbReference>